<comment type="caution">
    <text evidence="8">The sequence shown here is derived from an EMBL/GenBank/DDBJ whole genome shotgun (WGS) entry which is preliminary data.</text>
</comment>
<dbReference type="EMBL" id="JAHHUM010001869">
    <property type="protein sequence ID" value="KAK5608037.1"/>
    <property type="molecule type" value="Genomic_DNA"/>
</dbReference>
<evidence type="ECO:0000256" key="5">
    <source>
        <dbReference type="ARBA" id="ARBA00037245"/>
    </source>
</evidence>
<feature type="compositionally biased region" description="Low complexity" evidence="7">
    <location>
        <begin position="214"/>
        <end position="234"/>
    </location>
</feature>
<dbReference type="Proteomes" id="UP001311232">
    <property type="component" value="Unassembled WGS sequence"/>
</dbReference>
<organism evidence="8 9">
    <name type="scientific">Crenichthys baileyi</name>
    <name type="common">White River springfish</name>
    <dbReference type="NCBI Taxonomy" id="28760"/>
    <lineage>
        <taxon>Eukaryota</taxon>
        <taxon>Metazoa</taxon>
        <taxon>Chordata</taxon>
        <taxon>Craniata</taxon>
        <taxon>Vertebrata</taxon>
        <taxon>Euteleostomi</taxon>
        <taxon>Actinopterygii</taxon>
        <taxon>Neopterygii</taxon>
        <taxon>Teleostei</taxon>
        <taxon>Neoteleostei</taxon>
        <taxon>Acanthomorphata</taxon>
        <taxon>Ovalentaria</taxon>
        <taxon>Atherinomorphae</taxon>
        <taxon>Cyprinodontiformes</taxon>
        <taxon>Goodeidae</taxon>
        <taxon>Crenichthys</taxon>
    </lineage>
</organism>
<keyword evidence="1" id="KW-0479">Metal-binding</keyword>
<feature type="compositionally biased region" description="Pro residues" evidence="7">
    <location>
        <begin position="254"/>
        <end position="263"/>
    </location>
</feature>
<dbReference type="Pfam" id="PF15279">
    <property type="entry name" value="SOBP"/>
    <property type="match status" value="1"/>
</dbReference>
<evidence type="ECO:0000256" key="2">
    <source>
        <dbReference type="ARBA" id="ARBA00022737"/>
    </source>
</evidence>
<evidence type="ECO:0000256" key="6">
    <source>
        <dbReference type="ARBA" id="ARBA00038096"/>
    </source>
</evidence>
<dbReference type="AlphaFoldDB" id="A0AAV9RGJ7"/>
<evidence type="ECO:0000256" key="7">
    <source>
        <dbReference type="SAM" id="MobiDB-lite"/>
    </source>
</evidence>
<dbReference type="PANTHER" id="PTHR23186:SF2">
    <property type="entry name" value="SINE OCULIS-BINDING PROTEIN HOMOLOG"/>
    <property type="match status" value="1"/>
</dbReference>
<dbReference type="GO" id="GO:0048513">
    <property type="term" value="P:animal organ development"/>
    <property type="evidence" value="ECO:0007669"/>
    <property type="project" value="TreeGrafter"/>
</dbReference>
<keyword evidence="9" id="KW-1185">Reference proteome</keyword>
<accession>A0AAV9RGJ7</accession>
<comment type="function">
    <text evidence="5">Implicated in development of the cochlea.</text>
</comment>
<dbReference type="GO" id="GO:0005634">
    <property type="term" value="C:nucleus"/>
    <property type="evidence" value="ECO:0007669"/>
    <property type="project" value="TreeGrafter"/>
</dbReference>
<feature type="region of interest" description="Disordered" evidence="7">
    <location>
        <begin position="54"/>
        <end position="96"/>
    </location>
</feature>
<evidence type="ECO:0000256" key="1">
    <source>
        <dbReference type="ARBA" id="ARBA00022723"/>
    </source>
</evidence>
<name>A0AAV9RGJ7_9TELE</name>
<gene>
    <name evidence="8" type="ORF">CRENBAI_005793</name>
</gene>
<comment type="similarity">
    <text evidence="6">Belongs to the SOBP family.</text>
</comment>
<feature type="non-terminal residue" evidence="8">
    <location>
        <position position="335"/>
    </location>
</feature>
<reference evidence="8 9" key="1">
    <citation type="submission" date="2021-06" db="EMBL/GenBank/DDBJ databases">
        <authorList>
            <person name="Palmer J.M."/>
        </authorList>
    </citation>
    <scope>NUCLEOTIDE SEQUENCE [LARGE SCALE GENOMIC DNA]</scope>
    <source>
        <strain evidence="8 9">MEX-2019</strain>
        <tissue evidence="8">Muscle</tissue>
    </source>
</reference>
<feature type="compositionally biased region" description="Pro residues" evidence="7">
    <location>
        <begin position="322"/>
        <end position="335"/>
    </location>
</feature>
<evidence type="ECO:0008006" key="10">
    <source>
        <dbReference type="Google" id="ProtNLM"/>
    </source>
</evidence>
<dbReference type="PANTHER" id="PTHR23186">
    <property type="entry name" value="RETINOIC ACID-INDUCED PROTEIN 2"/>
    <property type="match status" value="1"/>
</dbReference>
<feature type="region of interest" description="Disordered" evidence="7">
    <location>
        <begin position="301"/>
        <end position="335"/>
    </location>
</feature>
<sequence>MYARDEGIYQSVFSISASVHVMMTVKCLHVAAEACWSSESLQAWLTQLQGTERKERLGTVSRGPGPPRKSNHTPHLQNPPVPRAHTRDGGGLGGKLPRHVFSQDAPRLVFKTNSDVLVCDWCKHIRHTKEYLDFGAGERRLQFCSAKCLNQYKMDIFYKETQAALPGALCNPGHGAGGEGKPECSGGVQLLTPESWGTPLTDLRRKAPSPAGHSGTSALVSSTSSATSPSETAAVCSPSSSTSAKIPTPRPHESPLPPPPVSLHPPVGVPSGSPPMVMTPRGPMPLPLFMEHQMMQQIRPPFFRPSAHPAGPNTPFKNPHLPGWPPPPQAPGPHQ</sequence>
<proteinExistence type="inferred from homology"/>
<evidence type="ECO:0000256" key="3">
    <source>
        <dbReference type="ARBA" id="ARBA00022771"/>
    </source>
</evidence>
<feature type="region of interest" description="Disordered" evidence="7">
    <location>
        <begin position="174"/>
        <end position="281"/>
    </location>
</feature>
<protein>
    <recommendedName>
        <fullName evidence="10">Sine oculis-binding protein-like protein</fullName>
    </recommendedName>
</protein>
<dbReference type="InterPro" id="IPR026092">
    <property type="entry name" value="RAI2/SOBP"/>
</dbReference>
<feature type="compositionally biased region" description="Low complexity" evidence="7">
    <location>
        <begin position="264"/>
        <end position="278"/>
    </location>
</feature>
<evidence type="ECO:0000256" key="4">
    <source>
        <dbReference type="ARBA" id="ARBA00022833"/>
    </source>
</evidence>
<evidence type="ECO:0000313" key="8">
    <source>
        <dbReference type="EMBL" id="KAK5608037.1"/>
    </source>
</evidence>
<keyword evidence="2" id="KW-0677">Repeat</keyword>
<dbReference type="GO" id="GO:0008270">
    <property type="term" value="F:zinc ion binding"/>
    <property type="evidence" value="ECO:0007669"/>
    <property type="project" value="UniProtKB-KW"/>
</dbReference>
<evidence type="ECO:0000313" key="9">
    <source>
        <dbReference type="Proteomes" id="UP001311232"/>
    </source>
</evidence>
<keyword evidence="3" id="KW-0863">Zinc-finger</keyword>
<keyword evidence="4" id="KW-0862">Zinc</keyword>